<keyword evidence="1" id="KW-0238">DNA-binding</keyword>
<protein>
    <submittedName>
        <fullName evidence="1">Homeodomain-like domain-containing protein</fullName>
    </submittedName>
</protein>
<evidence type="ECO:0000313" key="1">
    <source>
        <dbReference type="EMBL" id="SMF85247.1"/>
    </source>
</evidence>
<dbReference type="Proteomes" id="UP000192940">
    <property type="component" value="Chromosome I"/>
</dbReference>
<organism evidence="1 2">
    <name type="scientific">Paenibacillus uliginis N3/975</name>
    <dbReference type="NCBI Taxonomy" id="1313296"/>
    <lineage>
        <taxon>Bacteria</taxon>
        <taxon>Bacillati</taxon>
        <taxon>Bacillota</taxon>
        <taxon>Bacilli</taxon>
        <taxon>Bacillales</taxon>
        <taxon>Paenibacillaceae</taxon>
        <taxon>Paenibacillus</taxon>
    </lineage>
</organism>
<dbReference type="EMBL" id="LT840184">
    <property type="protein sequence ID" value="SMF85247.1"/>
    <property type="molecule type" value="Genomic_DNA"/>
</dbReference>
<keyword evidence="2" id="KW-1185">Reference proteome</keyword>
<reference evidence="1 2" key="1">
    <citation type="submission" date="2017-04" db="EMBL/GenBank/DDBJ databases">
        <authorList>
            <person name="Afonso C.L."/>
            <person name="Miller P.J."/>
            <person name="Scott M.A."/>
            <person name="Spackman E."/>
            <person name="Goraichik I."/>
            <person name="Dimitrov K.M."/>
            <person name="Suarez D.L."/>
            <person name="Swayne D.E."/>
        </authorList>
    </citation>
    <scope>NUCLEOTIDE SEQUENCE [LARGE SCALE GENOMIC DNA]</scope>
    <source>
        <strain evidence="1 2">N3/975</strain>
    </source>
</reference>
<accession>A0A1X7HG34</accession>
<keyword evidence="1" id="KW-0371">Homeobox</keyword>
<dbReference type="Pfam" id="PF13551">
    <property type="entry name" value="HTH_29"/>
    <property type="match status" value="1"/>
</dbReference>
<dbReference type="STRING" id="1313296.SAMN05661091_2939"/>
<dbReference type="Gene3D" id="1.10.10.60">
    <property type="entry name" value="Homeodomain-like"/>
    <property type="match status" value="1"/>
</dbReference>
<dbReference type="AlphaFoldDB" id="A0A1X7HG34"/>
<evidence type="ECO:0000313" key="2">
    <source>
        <dbReference type="Proteomes" id="UP000192940"/>
    </source>
</evidence>
<gene>
    <name evidence="1" type="ORF">SAMN05661091_2939</name>
</gene>
<sequence length="61" mass="7266">MLKMNTMQRFLIMHIYEGRSRREIARLTGIHRETVGKYIKQYEKRRVQLLAVGSATVDENK</sequence>
<name>A0A1X7HG34_9BACL</name>
<dbReference type="GO" id="GO:0003677">
    <property type="term" value="F:DNA binding"/>
    <property type="evidence" value="ECO:0007669"/>
    <property type="project" value="UniProtKB-KW"/>
</dbReference>
<proteinExistence type="predicted"/>